<keyword evidence="1" id="KW-0472">Membrane</keyword>
<organism evidence="2 3">
    <name type="scientific">Bacillus timonensis</name>
    <dbReference type="NCBI Taxonomy" id="1033734"/>
    <lineage>
        <taxon>Bacteria</taxon>
        <taxon>Bacillati</taxon>
        <taxon>Bacillota</taxon>
        <taxon>Bacilli</taxon>
        <taxon>Bacillales</taxon>
        <taxon>Bacillaceae</taxon>
        <taxon>Bacillus</taxon>
    </lineage>
</organism>
<keyword evidence="1" id="KW-1133">Transmembrane helix</keyword>
<evidence type="ECO:0000313" key="2">
    <source>
        <dbReference type="EMBL" id="THE10025.1"/>
    </source>
</evidence>
<proteinExistence type="predicted"/>
<dbReference type="EMBL" id="SLUB01000056">
    <property type="protein sequence ID" value="THE10025.1"/>
    <property type="molecule type" value="Genomic_DNA"/>
</dbReference>
<evidence type="ECO:0000313" key="3">
    <source>
        <dbReference type="Proteomes" id="UP000306477"/>
    </source>
</evidence>
<keyword evidence="3" id="KW-1185">Reference proteome</keyword>
<accession>A0A4S3PLU9</accession>
<dbReference type="AlphaFoldDB" id="A0A4S3PLU9"/>
<dbReference type="Proteomes" id="UP000306477">
    <property type="component" value="Unassembled WGS sequence"/>
</dbReference>
<gene>
    <name evidence="2" type="ORF">E1I69_20290</name>
</gene>
<name>A0A4S3PLU9_9BACI</name>
<sequence>MKNTYPNKSFPKFQLNHAQRTRIVHQIRTRKAKKENSFSSSRFIMPFLSGVVILLLVFGIGTYSYYSIFKKELLHADHVSSFIIDLPNEIIIEEQGNSHVFLKNGTEVGGVKTINNETKQQLLSQSGIFEDDVLEDFHEPTQRVLFHVKQMYAIQTVHYFIQPHDQEVIYDLYFHANTPGYFGGSDFQADLKIIHEIAKTFRIN</sequence>
<dbReference type="OrthoDB" id="2871172at2"/>
<comment type="caution">
    <text evidence="2">The sequence shown here is derived from an EMBL/GenBank/DDBJ whole genome shotgun (WGS) entry which is preliminary data.</text>
</comment>
<keyword evidence="1" id="KW-0812">Transmembrane</keyword>
<evidence type="ECO:0000256" key="1">
    <source>
        <dbReference type="SAM" id="Phobius"/>
    </source>
</evidence>
<protein>
    <submittedName>
        <fullName evidence="2">Uncharacterized protein</fullName>
    </submittedName>
</protein>
<feature type="transmembrane region" description="Helical" evidence="1">
    <location>
        <begin position="43"/>
        <end position="66"/>
    </location>
</feature>
<reference evidence="2 3" key="1">
    <citation type="journal article" date="2019" name="Indoor Air">
        <title>Impacts of indoor surface finishes on bacterial viability.</title>
        <authorList>
            <person name="Hu J."/>
            <person name="Maamar S.B."/>
            <person name="Glawe A.J."/>
            <person name="Gottel N."/>
            <person name="Gilbert J.A."/>
            <person name="Hartmann E.M."/>
        </authorList>
    </citation>
    <scope>NUCLEOTIDE SEQUENCE [LARGE SCALE GENOMIC DNA]</scope>
    <source>
        <strain evidence="2 3">AF060A6</strain>
    </source>
</reference>
<dbReference type="RefSeq" id="WP_136381378.1">
    <property type="nucleotide sequence ID" value="NZ_SLUB01000056.1"/>
</dbReference>